<name>A0A553PB04_TIGCA</name>
<dbReference type="InterPro" id="IPR011333">
    <property type="entry name" value="SKP1/BTB/POZ_sf"/>
</dbReference>
<feature type="compositionally biased region" description="Acidic residues" evidence="6">
    <location>
        <begin position="235"/>
        <end position="262"/>
    </location>
</feature>
<comment type="caution">
    <text evidence="9">The sequence shown here is derived from an EMBL/GenBank/DDBJ whole genome shotgun (WGS) entry which is preliminary data.</text>
</comment>
<keyword evidence="10" id="KW-1185">Reference proteome</keyword>
<dbReference type="InterPro" id="IPR000210">
    <property type="entry name" value="BTB/POZ_dom"/>
</dbReference>
<dbReference type="Pfam" id="PF00096">
    <property type="entry name" value="zf-C2H2"/>
    <property type="match status" value="1"/>
</dbReference>
<gene>
    <name evidence="9" type="ORF">TCAL_12565</name>
</gene>
<dbReference type="InterPro" id="IPR036236">
    <property type="entry name" value="Znf_C2H2_sf"/>
</dbReference>
<evidence type="ECO:0000313" key="10">
    <source>
        <dbReference type="Proteomes" id="UP000318571"/>
    </source>
</evidence>
<dbReference type="Pfam" id="PF00651">
    <property type="entry name" value="BTB"/>
    <property type="match status" value="1"/>
</dbReference>
<feature type="domain" description="BTB" evidence="7">
    <location>
        <begin position="42"/>
        <end position="98"/>
    </location>
</feature>
<dbReference type="EMBL" id="VCGU01000005">
    <property type="protein sequence ID" value="TRY74866.1"/>
    <property type="molecule type" value="Genomic_DNA"/>
</dbReference>
<dbReference type="PANTHER" id="PTHR24379">
    <property type="entry name" value="KRAB AND ZINC FINGER DOMAIN-CONTAINING"/>
    <property type="match status" value="1"/>
</dbReference>
<evidence type="ECO:0000256" key="3">
    <source>
        <dbReference type="ARBA" id="ARBA00022771"/>
    </source>
</evidence>
<dbReference type="Gene3D" id="3.30.160.60">
    <property type="entry name" value="Classic Zinc Finger"/>
    <property type="match status" value="3"/>
</dbReference>
<dbReference type="PROSITE" id="PS50097">
    <property type="entry name" value="BTB"/>
    <property type="match status" value="1"/>
</dbReference>
<feature type="region of interest" description="Disordered" evidence="6">
    <location>
        <begin position="1"/>
        <end position="22"/>
    </location>
</feature>
<dbReference type="Proteomes" id="UP000318571">
    <property type="component" value="Chromosome 2"/>
</dbReference>
<evidence type="ECO:0000256" key="4">
    <source>
        <dbReference type="ARBA" id="ARBA00022833"/>
    </source>
</evidence>
<proteinExistence type="predicted"/>
<dbReference type="InterPro" id="IPR013087">
    <property type="entry name" value="Znf_C2H2_type"/>
</dbReference>
<keyword evidence="1" id="KW-0479">Metal-binding</keyword>
<evidence type="ECO:0000313" key="9">
    <source>
        <dbReference type="EMBL" id="TRY74866.1"/>
    </source>
</evidence>
<dbReference type="Gene3D" id="3.30.710.10">
    <property type="entry name" value="Potassium Channel Kv1.1, Chain A"/>
    <property type="match status" value="1"/>
</dbReference>
<evidence type="ECO:0000256" key="1">
    <source>
        <dbReference type="ARBA" id="ARBA00022723"/>
    </source>
</evidence>
<evidence type="ECO:0000256" key="2">
    <source>
        <dbReference type="ARBA" id="ARBA00022737"/>
    </source>
</evidence>
<dbReference type="STRING" id="6832.A0A553PB04"/>
<organism evidence="9 10">
    <name type="scientific">Tigriopus californicus</name>
    <name type="common">Marine copepod</name>
    <dbReference type="NCBI Taxonomy" id="6832"/>
    <lineage>
        <taxon>Eukaryota</taxon>
        <taxon>Metazoa</taxon>
        <taxon>Ecdysozoa</taxon>
        <taxon>Arthropoda</taxon>
        <taxon>Crustacea</taxon>
        <taxon>Multicrustacea</taxon>
        <taxon>Hexanauplia</taxon>
        <taxon>Copepoda</taxon>
        <taxon>Harpacticoida</taxon>
        <taxon>Harpacticidae</taxon>
        <taxon>Tigriopus</taxon>
    </lineage>
</organism>
<feature type="domain" description="C2H2-type" evidence="8">
    <location>
        <begin position="740"/>
        <end position="768"/>
    </location>
</feature>
<accession>A0A553PB04</accession>
<evidence type="ECO:0008006" key="11">
    <source>
        <dbReference type="Google" id="ProtNLM"/>
    </source>
</evidence>
<evidence type="ECO:0000256" key="6">
    <source>
        <dbReference type="SAM" id="MobiDB-lite"/>
    </source>
</evidence>
<dbReference type="PANTHER" id="PTHR24379:SF121">
    <property type="entry name" value="C2H2-TYPE DOMAIN-CONTAINING PROTEIN"/>
    <property type="match status" value="1"/>
</dbReference>
<feature type="domain" description="C2H2-type" evidence="8">
    <location>
        <begin position="709"/>
        <end position="737"/>
    </location>
</feature>
<protein>
    <recommendedName>
        <fullName evidence="11">BTB domain-containing protein</fullName>
    </recommendedName>
</protein>
<dbReference type="PROSITE" id="PS00028">
    <property type="entry name" value="ZINC_FINGER_C2H2_1"/>
    <property type="match status" value="4"/>
</dbReference>
<evidence type="ECO:0000259" key="7">
    <source>
        <dbReference type="PROSITE" id="PS50097"/>
    </source>
</evidence>
<dbReference type="SUPFAM" id="SSF57667">
    <property type="entry name" value="beta-beta-alpha zinc fingers"/>
    <property type="match status" value="3"/>
</dbReference>
<feature type="domain" description="C2H2-type" evidence="8">
    <location>
        <begin position="680"/>
        <end position="703"/>
    </location>
</feature>
<keyword evidence="4" id="KW-0862">Zinc</keyword>
<feature type="region of interest" description="Disordered" evidence="6">
    <location>
        <begin position="208"/>
        <end position="286"/>
    </location>
</feature>
<keyword evidence="2" id="KW-0677">Repeat</keyword>
<dbReference type="GO" id="GO:0005634">
    <property type="term" value="C:nucleus"/>
    <property type="evidence" value="ECO:0007669"/>
    <property type="project" value="UniProtKB-ARBA"/>
</dbReference>
<dbReference type="CDD" id="cd18186">
    <property type="entry name" value="BTB_POZ_ZBTB_KLHL-like"/>
    <property type="match status" value="1"/>
</dbReference>
<dbReference type="PROSITE" id="PS50157">
    <property type="entry name" value="ZINC_FINGER_C2H2_2"/>
    <property type="match status" value="5"/>
</dbReference>
<reference evidence="9 10" key="1">
    <citation type="journal article" date="2018" name="Nat. Ecol. Evol.">
        <title>Genomic signatures of mitonuclear coevolution across populations of Tigriopus californicus.</title>
        <authorList>
            <person name="Barreto F.S."/>
            <person name="Watson E.T."/>
            <person name="Lima T.G."/>
            <person name="Willett C.S."/>
            <person name="Edmands S."/>
            <person name="Li W."/>
            <person name="Burton R.S."/>
        </authorList>
    </citation>
    <scope>NUCLEOTIDE SEQUENCE [LARGE SCALE GENOMIC DNA]</scope>
    <source>
        <strain evidence="9 10">San Diego</strain>
    </source>
</reference>
<evidence type="ECO:0000259" key="8">
    <source>
        <dbReference type="PROSITE" id="PS50157"/>
    </source>
</evidence>
<dbReference type="SMART" id="SM00355">
    <property type="entry name" value="ZnF_C2H2"/>
    <property type="match status" value="8"/>
</dbReference>
<keyword evidence="3 5" id="KW-0863">Zinc-finger</keyword>
<feature type="region of interest" description="Disordered" evidence="6">
    <location>
        <begin position="148"/>
        <end position="188"/>
    </location>
</feature>
<dbReference type="SUPFAM" id="SSF54695">
    <property type="entry name" value="POZ domain"/>
    <property type="match status" value="1"/>
</dbReference>
<dbReference type="AlphaFoldDB" id="A0A553PB04"/>
<feature type="compositionally biased region" description="Acidic residues" evidence="6">
    <location>
        <begin position="208"/>
        <end position="218"/>
    </location>
</feature>
<feature type="domain" description="C2H2-type" evidence="8">
    <location>
        <begin position="654"/>
        <end position="677"/>
    </location>
</feature>
<evidence type="ECO:0000256" key="5">
    <source>
        <dbReference type="PROSITE-ProRule" id="PRU00042"/>
    </source>
</evidence>
<feature type="compositionally biased region" description="Basic residues" evidence="6">
    <location>
        <begin position="172"/>
        <end position="181"/>
    </location>
</feature>
<dbReference type="GO" id="GO:0008270">
    <property type="term" value="F:zinc ion binding"/>
    <property type="evidence" value="ECO:0007669"/>
    <property type="project" value="UniProtKB-KW"/>
</dbReference>
<feature type="domain" description="C2H2-type" evidence="8">
    <location>
        <begin position="769"/>
        <end position="799"/>
    </location>
</feature>
<dbReference type="FunFam" id="3.30.160.60:FF:000446">
    <property type="entry name" value="Zinc finger protein"/>
    <property type="match status" value="1"/>
</dbReference>
<sequence>MDPGEEDVQPLSVMEPDPSNPKLPSKVMFEGLLEFYRQSRFCDIQIFCENFSDPIRCHKLILSSFGSFFRTILTDDCELIHLPDFRRCQVLEFLDNLYALFGNESPSLDKCDAELVEFFGISLGGIKACGVEFDVKVEPRQVIDSDEEPLSGYANKRTSKRRKNAVDISTTKKPKRAKKSKSALQIIDKNGRAEELNASVMNDLFPEEEFEPEDEDADWEPKKKTSTSKLKKEEESDVNDDDYDEFDDEFDALDDAPDDYGDSENGGSDKKIGRCGNIPLTPAQEKEAKQLERNRGFLHKNRSKKLVDVDEVKACIRQSSGMVNINLTTPSIRANTRYSKVDELTTLKDSFQVLVGVKEEYGVIVGRPLAWTDPEGEEDYVRQFENARQAFRQAYGICDGDLLSSRVIMRVQDFGAKKRDQFNNMSDLQKVLMNKCTRDDLESMLQEHEIVEAFKSPLPSQTNIDLPYENWIMHISNEPITYQELVILGVYDHAVEVRKLEVMEDTPANISTFLMKALSLIWTGGIKSTKFPHNKHITDTHFQMARVAYKKRTAEKLLASNEPLPRPLPTFTCEICGKTITENAHFTKRSMHMRDHKAEMFQCDCGIEFKNPKEKRNHYFVVHAKWKVEQCPHCSMLGSAKAVAKHIATYHKGFMCDICGKVLPNSFRMFSHKKMVHETATCKDCGATFVGVSKLYYHIRTKHQERVLYRCDQCTVACSTQQALKTHWKRAHGSDQDRPFKCRECGKAFVEKPKLKYHLMNTHIRSRPFVCRYENCKSDFNDLCNLYAHEKKVHGKVRGQAPSINEFVTDEKMYEMGIIADFAAVPPQSQVIPKEEKFDSMPEYHNLQ</sequence>